<keyword evidence="10" id="KW-1185">Reference proteome</keyword>
<evidence type="ECO:0000256" key="1">
    <source>
        <dbReference type="ARBA" id="ARBA00004173"/>
    </source>
</evidence>
<dbReference type="STRING" id="933852.A0A0C2W8T4"/>
<sequence length="665" mass="74830">MLRGFSRLAPFAQPSALTNSLSSYSASFHTTSSSSADVESSQLDESYKQLLEDVNFSFKLHQKHALPSELVKMNNEGDAEPPLANSSLVHADIAVSEPVKSTQWKRKSAEARFGSDRIGQFKLPFELVSSMQLLIDETDKHQLRSDAKRLLTAPTGKGTKWIGDAPKYNNAKDERLRGPREGLAYAAVTLPGQVSAIRAVLHEMKTRLPSDWSVKNVLDFGSQTGAAFWATLTFFGHQNLGWEHEDTLLNETRLKRYIAFDNRKVLADLAKRIERDKPTGDCVVIHKESWRNMEEHDLEGLRQELSETMAISAFVLSQLPTPAARKQLVKDLWKSGADCMVIIDQGTKAGFDAVADAREYLLRVGGKDHTESGVHVVAPCPHDGVCPLRATPDVCSFPQRFLRPDFQKKTKHAKESFENINYSYVVIRRGERPGMPSKLSTTIDTLSEVTYQQEKTQAESAPAHEDDHTNPSGLELVHPELLGIDGSNEFPDPGESAAMETERQEAERRYKSEISDSALQEHIRLSSYHWRRTIYPPMKGSGHITFDTCTPGGKIARIVIPRSQGKQHYYDARKANWGDLFPHEPRNGEVIRKRGIKRLEAVPTPTQSVTDEEEEIAMQRLLSAMGAGNAFGERNAKGRPRLDKTERRDNHRKRKEWRKEEDEDV</sequence>
<dbReference type="GO" id="GO:0008168">
    <property type="term" value="F:methyltransferase activity"/>
    <property type="evidence" value="ECO:0007669"/>
    <property type="project" value="InterPro"/>
</dbReference>
<reference evidence="9 10" key="1">
    <citation type="submission" date="2014-04" db="EMBL/GenBank/DDBJ databases">
        <authorList>
            <consortium name="DOE Joint Genome Institute"/>
            <person name="Kuo A."/>
            <person name="Zuccaro A."/>
            <person name="Kohler A."/>
            <person name="Nagy L.G."/>
            <person name="Floudas D."/>
            <person name="Copeland A."/>
            <person name="Barry K.W."/>
            <person name="Cichocki N."/>
            <person name="Veneault-Fourrey C."/>
            <person name="LaButti K."/>
            <person name="Lindquist E.A."/>
            <person name="Lipzen A."/>
            <person name="Lundell T."/>
            <person name="Morin E."/>
            <person name="Murat C."/>
            <person name="Sun H."/>
            <person name="Tunlid A."/>
            <person name="Henrissat B."/>
            <person name="Grigoriev I.V."/>
            <person name="Hibbett D.S."/>
            <person name="Martin F."/>
            <person name="Nordberg H.P."/>
            <person name="Cantor M.N."/>
            <person name="Hua S.X."/>
        </authorList>
    </citation>
    <scope>NUCLEOTIDE SEQUENCE [LARGE SCALE GENOMIC DNA]</scope>
    <source>
        <strain evidence="9 10">MAFF 305830</strain>
    </source>
</reference>
<evidence type="ECO:0000256" key="8">
    <source>
        <dbReference type="SAM" id="MobiDB-lite"/>
    </source>
</evidence>
<proteinExistence type="predicted"/>
<dbReference type="PANTHER" id="PTHR13184:SF5">
    <property type="entry name" value="METHYLTRANSFERASE-LIKE PROTEIN 17, MITOCHONDRIAL"/>
    <property type="match status" value="1"/>
</dbReference>
<keyword evidence="4" id="KW-0408">Iron</keyword>
<evidence type="ECO:0000256" key="5">
    <source>
        <dbReference type="ARBA" id="ARBA00023014"/>
    </source>
</evidence>
<organism evidence="9 10">
    <name type="scientific">Serendipita vermifera MAFF 305830</name>
    <dbReference type="NCBI Taxonomy" id="933852"/>
    <lineage>
        <taxon>Eukaryota</taxon>
        <taxon>Fungi</taxon>
        <taxon>Dikarya</taxon>
        <taxon>Basidiomycota</taxon>
        <taxon>Agaricomycotina</taxon>
        <taxon>Agaricomycetes</taxon>
        <taxon>Sebacinales</taxon>
        <taxon>Serendipitaceae</taxon>
        <taxon>Serendipita</taxon>
    </lineage>
</organism>
<feature type="region of interest" description="Disordered" evidence="8">
    <location>
        <begin position="625"/>
        <end position="665"/>
    </location>
</feature>
<dbReference type="GO" id="GO:0046872">
    <property type="term" value="F:metal ion binding"/>
    <property type="evidence" value="ECO:0007669"/>
    <property type="project" value="UniProtKB-KW"/>
</dbReference>
<keyword evidence="6" id="KW-0496">Mitochondrion</keyword>
<evidence type="ECO:0000313" key="10">
    <source>
        <dbReference type="Proteomes" id="UP000054097"/>
    </source>
</evidence>
<dbReference type="GO" id="GO:0051536">
    <property type="term" value="F:iron-sulfur cluster binding"/>
    <property type="evidence" value="ECO:0007669"/>
    <property type="project" value="UniProtKB-KW"/>
</dbReference>
<keyword evidence="2" id="KW-0479">Metal-binding</keyword>
<name>A0A0C2W8T4_SERVB</name>
<evidence type="ECO:0000256" key="6">
    <source>
        <dbReference type="ARBA" id="ARBA00023128"/>
    </source>
</evidence>
<gene>
    <name evidence="9" type="ORF">M408DRAFT_278726</name>
</gene>
<evidence type="ECO:0000256" key="2">
    <source>
        <dbReference type="ARBA" id="ARBA00022723"/>
    </source>
</evidence>
<dbReference type="PANTHER" id="PTHR13184">
    <property type="entry name" value="37S RIBOSOMAL PROTEIN S22"/>
    <property type="match status" value="1"/>
</dbReference>
<evidence type="ECO:0000256" key="4">
    <source>
        <dbReference type="ARBA" id="ARBA00023004"/>
    </source>
</evidence>
<accession>A0A0C2W8T4</accession>
<evidence type="ECO:0008006" key="11">
    <source>
        <dbReference type="Google" id="ProtNLM"/>
    </source>
</evidence>
<dbReference type="AlphaFoldDB" id="A0A0C2W8T4"/>
<comment type="subcellular location">
    <subcellularLocation>
        <location evidence="1">Mitochondrion</location>
    </subcellularLocation>
</comment>
<dbReference type="GO" id="GO:0005763">
    <property type="term" value="C:mitochondrial small ribosomal subunit"/>
    <property type="evidence" value="ECO:0007669"/>
    <property type="project" value="TreeGrafter"/>
</dbReference>
<dbReference type="Proteomes" id="UP000054097">
    <property type="component" value="Unassembled WGS sequence"/>
</dbReference>
<evidence type="ECO:0000256" key="7">
    <source>
        <dbReference type="ARBA" id="ARBA00045681"/>
    </source>
</evidence>
<dbReference type="GO" id="GO:0006412">
    <property type="term" value="P:translation"/>
    <property type="evidence" value="ECO:0007669"/>
    <property type="project" value="InterPro"/>
</dbReference>
<keyword evidence="3" id="KW-0809">Transit peptide</keyword>
<dbReference type="Pfam" id="PF09243">
    <property type="entry name" value="Rsm22"/>
    <property type="match status" value="2"/>
</dbReference>
<protein>
    <recommendedName>
        <fullName evidence="11">Rsm22-domain-containing protein</fullName>
    </recommendedName>
</protein>
<dbReference type="HOGENOM" id="CLU_019579_0_0_1"/>
<dbReference type="GO" id="GO:0003735">
    <property type="term" value="F:structural constituent of ribosome"/>
    <property type="evidence" value="ECO:0007669"/>
    <property type="project" value="TreeGrafter"/>
</dbReference>
<dbReference type="EMBL" id="KN824347">
    <property type="protein sequence ID" value="KIM22858.1"/>
    <property type="molecule type" value="Genomic_DNA"/>
</dbReference>
<comment type="function">
    <text evidence="7">Mitochondrial ribosome (mitoribosome) assembly factor. Binds at the interface of the head and body domains of the mitochondrial small ribosomal subunit (mt-SSU), occluding the mRNA channel and preventing compaction of the head domain towards the body. Probable inactive methyltransferase: retains the characteristic folding and ability to bind S-adenosyl-L-methionine, but it probably lost its methyltransferase activity.</text>
</comment>
<keyword evidence="5" id="KW-0411">Iron-sulfur</keyword>
<dbReference type="InterPro" id="IPR052571">
    <property type="entry name" value="Mt_RNA_Methyltransferase"/>
</dbReference>
<evidence type="ECO:0000313" key="9">
    <source>
        <dbReference type="EMBL" id="KIM22858.1"/>
    </source>
</evidence>
<dbReference type="InterPro" id="IPR015324">
    <property type="entry name" value="Ribosomal_Rsm22-like"/>
</dbReference>
<reference evidence="10" key="2">
    <citation type="submission" date="2015-01" db="EMBL/GenBank/DDBJ databases">
        <title>Evolutionary Origins and Diversification of the Mycorrhizal Mutualists.</title>
        <authorList>
            <consortium name="DOE Joint Genome Institute"/>
            <consortium name="Mycorrhizal Genomics Consortium"/>
            <person name="Kohler A."/>
            <person name="Kuo A."/>
            <person name="Nagy L.G."/>
            <person name="Floudas D."/>
            <person name="Copeland A."/>
            <person name="Barry K.W."/>
            <person name="Cichocki N."/>
            <person name="Veneault-Fourrey C."/>
            <person name="LaButti K."/>
            <person name="Lindquist E.A."/>
            <person name="Lipzen A."/>
            <person name="Lundell T."/>
            <person name="Morin E."/>
            <person name="Murat C."/>
            <person name="Riley R."/>
            <person name="Ohm R."/>
            <person name="Sun H."/>
            <person name="Tunlid A."/>
            <person name="Henrissat B."/>
            <person name="Grigoriev I.V."/>
            <person name="Hibbett D.S."/>
            <person name="Martin F."/>
        </authorList>
    </citation>
    <scope>NUCLEOTIDE SEQUENCE [LARGE SCALE GENOMIC DNA]</scope>
    <source>
        <strain evidence="10">MAFF 305830</strain>
    </source>
</reference>
<evidence type="ECO:0000256" key="3">
    <source>
        <dbReference type="ARBA" id="ARBA00022946"/>
    </source>
</evidence>
<feature type="compositionally biased region" description="Basic and acidic residues" evidence="8">
    <location>
        <begin position="634"/>
        <end position="649"/>
    </location>
</feature>
<dbReference type="OrthoDB" id="421327at2759"/>